<organism evidence="2 3">
    <name type="scientific">Mycena rosella</name>
    <name type="common">Pink bonnet</name>
    <name type="synonym">Agaricus rosellus</name>
    <dbReference type="NCBI Taxonomy" id="1033263"/>
    <lineage>
        <taxon>Eukaryota</taxon>
        <taxon>Fungi</taxon>
        <taxon>Dikarya</taxon>
        <taxon>Basidiomycota</taxon>
        <taxon>Agaricomycotina</taxon>
        <taxon>Agaricomycetes</taxon>
        <taxon>Agaricomycetidae</taxon>
        <taxon>Agaricales</taxon>
        <taxon>Marasmiineae</taxon>
        <taxon>Mycenaceae</taxon>
        <taxon>Mycena</taxon>
    </lineage>
</organism>
<protein>
    <submittedName>
        <fullName evidence="2">Uncharacterized protein</fullName>
    </submittedName>
</protein>
<gene>
    <name evidence="2" type="ORF">B0H17DRAFT_1186190</name>
</gene>
<dbReference type="AlphaFoldDB" id="A0AAD7G0Z3"/>
<keyword evidence="3" id="KW-1185">Reference proteome</keyword>
<dbReference type="Proteomes" id="UP001221757">
    <property type="component" value="Unassembled WGS sequence"/>
</dbReference>
<sequence>MSKDGCVGKINFTVREDGPDMEGLLRSTPWQLWEVTLIAIGKRFWLTWEAAWAWGLGIWSIGTAWGMRKNLGVRSKARRWRAGCPAQDSPSVGDVVRSKLALERMCIFGSMPDASGLPGSRIILSANRARPGCRVLNLSARRARNAHRRRRTPSEGSGMRQRVARRINETEVVRLSWTICMWPRQPASLPESARREDEKKQSTSMRCGSSLAQRRFAQRRALRASLISVLRRSLAGEKDGREERVVEHRGGFWTKMT</sequence>
<comment type="caution">
    <text evidence="2">The sequence shown here is derived from an EMBL/GenBank/DDBJ whole genome shotgun (WGS) entry which is preliminary data.</text>
</comment>
<reference evidence="2" key="1">
    <citation type="submission" date="2023-03" db="EMBL/GenBank/DDBJ databases">
        <title>Massive genome expansion in bonnet fungi (Mycena s.s.) driven by repeated elements and novel gene families across ecological guilds.</title>
        <authorList>
            <consortium name="Lawrence Berkeley National Laboratory"/>
            <person name="Harder C.B."/>
            <person name="Miyauchi S."/>
            <person name="Viragh M."/>
            <person name="Kuo A."/>
            <person name="Thoen E."/>
            <person name="Andreopoulos B."/>
            <person name="Lu D."/>
            <person name="Skrede I."/>
            <person name="Drula E."/>
            <person name="Henrissat B."/>
            <person name="Morin E."/>
            <person name="Kohler A."/>
            <person name="Barry K."/>
            <person name="LaButti K."/>
            <person name="Morin E."/>
            <person name="Salamov A."/>
            <person name="Lipzen A."/>
            <person name="Mereny Z."/>
            <person name="Hegedus B."/>
            <person name="Baldrian P."/>
            <person name="Stursova M."/>
            <person name="Weitz H."/>
            <person name="Taylor A."/>
            <person name="Grigoriev I.V."/>
            <person name="Nagy L.G."/>
            <person name="Martin F."/>
            <person name="Kauserud H."/>
        </authorList>
    </citation>
    <scope>NUCLEOTIDE SEQUENCE</scope>
    <source>
        <strain evidence="2">CBHHK067</strain>
    </source>
</reference>
<accession>A0AAD7G0Z3</accession>
<evidence type="ECO:0000313" key="3">
    <source>
        <dbReference type="Proteomes" id="UP001221757"/>
    </source>
</evidence>
<evidence type="ECO:0000256" key="1">
    <source>
        <dbReference type="SAM" id="MobiDB-lite"/>
    </source>
</evidence>
<evidence type="ECO:0000313" key="2">
    <source>
        <dbReference type="EMBL" id="KAJ7654362.1"/>
    </source>
</evidence>
<dbReference type="EMBL" id="JARKIE010000321">
    <property type="protein sequence ID" value="KAJ7654362.1"/>
    <property type="molecule type" value="Genomic_DNA"/>
</dbReference>
<name>A0AAD7G0Z3_MYCRO</name>
<feature type="compositionally biased region" description="Basic and acidic residues" evidence="1">
    <location>
        <begin position="192"/>
        <end position="201"/>
    </location>
</feature>
<proteinExistence type="predicted"/>
<feature type="region of interest" description="Disordered" evidence="1">
    <location>
        <begin position="188"/>
        <end position="209"/>
    </location>
</feature>